<sequence>MGDSARTKRREQLKRWAGSCTDKASDVPRRRRRGDAGDGAGEPEAEKRVRFDSAAEFLAACASGDTEEAQVMLEEAKEAKRRNGDDEADIINCSNADGITALHQACIDGSMEMVTFLLERSASVNQVDSEGWTPLHVAASCGYPDIADFLLQRGASLSAVNCDGDVPLDIALDETTESLIQDYALRQGVDLDAAKRLEEEQIMVDARTWLTEGPPADVQHPKTGATPLHVAAAKGYLEALKILCQCGLDVSAVDFDGWTPLHAAAHWGQGEACRVLAEQLCNMEARSNAGQTPFDVADESVEELLEELSQKQANWRNERSILDRQNSAGSNAANAQNKRRSSVCRMSSKDKMNVQDQSKERGVSGGLELSEEKEGSPGELTPEEKDEEEDKEQDKANRTARVQPTPQMRDAAAESPNTPNADRRKFQAPVRDEESESQRKARSRLMRQSRRSTQGVTLTDLKEAEKSAAKAADPPTRNIQPVSPIVTVTPAERDTDPVKLVESEGDKRLGVRDRRRGRTERRSTGIIQLEGEVRTVANVVQRSSLYIKVLQENLALKDKLQEMELLLSQNKVELERLRQVRQCCGLQEKLALQRKAVELEDELKVRPQHNVTLMIFRYQAKAKNIYYLQKSVF</sequence>
<dbReference type="Pfam" id="PF12796">
    <property type="entry name" value="Ank_2"/>
    <property type="match status" value="2"/>
</dbReference>
<dbReference type="Gene3D" id="6.10.250.1820">
    <property type="match status" value="1"/>
</dbReference>
<keyword evidence="4 5" id="KW-0040">ANK repeat</keyword>
<feature type="compositionally biased region" description="Basic and acidic residues" evidence="6">
    <location>
        <begin position="421"/>
        <end position="439"/>
    </location>
</feature>
<feature type="compositionally biased region" description="Basic residues" evidence="6">
    <location>
        <begin position="440"/>
        <end position="450"/>
    </location>
</feature>
<evidence type="ECO:0000256" key="3">
    <source>
        <dbReference type="ARBA" id="ARBA00022737"/>
    </source>
</evidence>
<dbReference type="Gene3D" id="6.10.140.390">
    <property type="match status" value="1"/>
</dbReference>
<dbReference type="PANTHER" id="PTHR24179:SF27">
    <property type="entry name" value="PROTEIN PHOSPHATASE 1 REGULATORY SUBUNIT 12C"/>
    <property type="match status" value="1"/>
</dbReference>
<proteinExistence type="predicted"/>
<organism evidence="7">
    <name type="scientific">Stegastes partitus</name>
    <name type="common">bicolor damselfish</name>
    <dbReference type="NCBI Taxonomy" id="144197"/>
    <lineage>
        <taxon>Eukaryota</taxon>
        <taxon>Metazoa</taxon>
        <taxon>Chordata</taxon>
        <taxon>Craniata</taxon>
        <taxon>Vertebrata</taxon>
        <taxon>Euteleostomi</taxon>
        <taxon>Actinopterygii</taxon>
        <taxon>Neopterygii</taxon>
        <taxon>Teleostei</taxon>
        <taxon>Neoteleostei</taxon>
        <taxon>Acanthomorphata</taxon>
        <taxon>Ovalentaria</taxon>
        <taxon>Pomacentridae</taxon>
        <taxon>Stegastes</taxon>
    </lineage>
</organism>
<evidence type="ECO:0000313" key="7">
    <source>
        <dbReference type="Ensembl" id="ENSSPAP00000022695.1"/>
    </source>
</evidence>
<feature type="compositionally biased region" description="Basic and acidic residues" evidence="6">
    <location>
        <begin position="347"/>
        <end position="362"/>
    </location>
</feature>
<dbReference type="AlphaFoldDB" id="A0A3B5AP80"/>
<evidence type="ECO:0000256" key="2">
    <source>
        <dbReference type="ARBA" id="ARBA00022490"/>
    </source>
</evidence>
<comment type="subcellular location">
    <subcellularLocation>
        <location evidence="1">Cytoplasm</location>
    </subcellularLocation>
</comment>
<dbReference type="GO" id="GO:0004857">
    <property type="term" value="F:enzyme inhibitor activity"/>
    <property type="evidence" value="ECO:0007669"/>
    <property type="project" value="TreeGrafter"/>
</dbReference>
<feature type="repeat" description="ANK" evidence="5">
    <location>
        <begin position="256"/>
        <end position="288"/>
    </location>
</feature>
<feature type="repeat" description="ANK" evidence="5">
    <location>
        <begin position="130"/>
        <end position="162"/>
    </location>
</feature>
<dbReference type="PROSITE" id="PS50297">
    <property type="entry name" value="ANK_REP_REGION"/>
    <property type="match status" value="3"/>
</dbReference>
<protein>
    <submittedName>
        <fullName evidence="7">Protein phosphatase 1 regulatory subunit 12C-like</fullName>
    </submittedName>
</protein>
<dbReference type="PROSITE" id="PS50088">
    <property type="entry name" value="ANK_REPEAT"/>
    <property type="match status" value="4"/>
</dbReference>
<evidence type="ECO:0000256" key="6">
    <source>
        <dbReference type="SAM" id="MobiDB-lite"/>
    </source>
</evidence>
<dbReference type="GeneTree" id="ENSGT00940000161425"/>
<dbReference type="InterPro" id="IPR036770">
    <property type="entry name" value="Ankyrin_rpt-contain_sf"/>
</dbReference>
<accession>A0A3B5AP80</accession>
<feature type="compositionally biased region" description="Low complexity" evidence="6">
    <location>
        <begin position="325"/>
        <end position="336"/>
    </location>
</feature>
<keyword evidence="3" id="KW-0677">Repeat</keyword>
<evidence type="ECO:0000256" key="5">
    <source>
        <dbReference type="PROSITE-ProRule" id="PRU00023"/>
    </source>
</evidence>
<dbReference type="SMART" id="SM00248">
    <property type="entry name" value="ANK"/>
    <property type="match status" value="4"/>
</dbReference>
<name>A0A3B5AP80_9TELE</name>
<dbReference type="FunFam" id="1.25.40.20:FF:000898">
    <property type="entry name" value="Protein phosphatase 1 regulatory subunit 12A"/>
    <property type="match status" value="1"/>
</dbReference>
<reference evidence="7" key="1">
    <citation type="submission" date="2023-09" db="UniProtKB">
        <authorList>
            <consortium name="Ensembl"/>
        </authorList>
    </citation>
    <scope>IDENTIFICATION</scope>
</reference>
<feature type="repeat" description="ANK" evidence="5">
    <location>
        <begin position="97"/>
        <end position="129"/>
    </location>
</feature>
<feature type="repeat" description="ANK" evidence="5">
    <location>
        <begin position="223"/>
        <end position="255"/>
    </location>
</feature>
<evidence type="ECO:0000256" key="1">
    <source>
        <dbReference type="ARBA" id="ARBA00004496"/>
    </source>
</evidence>
<feature type="region of interest" description="Disordered" evidence="6">
    <location>
        <begin position="1"/>
        <end position="48"/>
    </location>
</feature>
<keyword evidence="2" id="KW-0963">Cytoplasm</keyword>
<dbReference type="Gene3D" id="1.25.40.20">
    <property type="entry name" value="Ankyrin repeat-containing domain"/>
    <property type="match status" value="2"/>
</dbReference>
<evidence type="ECO:0000256" key="4">
    <source>
        <dbReference type="ARBA" id="ARBA00023043"/>
    </source>
</evidence>
<dbReference type="PANTHER" id="PTHR24179">
    <property type="entry name" value="PROTEIN PHOSPHATASE 1 REGULATORY SUBUNIT 12"/>
    <property type="match status" value="1"/>
</dbReference>
<dbReference type="Ensembl" id="ENSSPAT00000023060.1">
    <property type="protein sequence ID" value="ENSSPAP00000022695.1"/>
    <property type="gene ID" value="ENSSPAG00000017097.1"/>
</dbReference>
<dbReference type="GO" id="GO:0005737">
    <property type="term" value="C:cytoplasm"/>
    <property type="evidence" value="ECO:0007669"/>
    <property type="project" value="UniProtKB-SubCell"/>
</dbReference>
<dbReference type="GO" id="GO:0019208">
    <property type="term" value="F:phosphatase regulator activity"/>
    <property type="evidence" value="ECO:0007669"/>
    <property type="project" value="TreeGrafter"/>
</dbReference>
<dbReference type="FunFam" id="1.25.40.20:FF:000004">
    <property type="entry name" value="Phosphatase 1 regulatory subunit 12A"/>
    <property type="match status" value="1"/>
</dbReference>
<feature type="region of interest" description="Disordered" evidence="6">
    <location>
        <begin position="323"/>
        <end position="481"/>
    </location>
</feature>
<dbReference type="SUPFAM" id="SSF48403">
    <property type="entry name" value="Ankyrin repeat"/>
    <property type="match status" value="1"/>
</dbReference>
<dbReference type="InterPro" id="IPR051226">
    <property type="entry name" value="PP1_Regulatory_Subunit"/>
</dbReference>
<dbReference type="InterPro" id="IPR002110">
    <property type="entry name" value="Ankyrin_rpt"/>
</dbReference>